<comment type="caution">
    <text evidence="1">The sequence shown here is derived from an EMBL/GenBank/DDBJ whole genome shotgun (WGS) entry which is preliminary data.</text>
</comment>
<reference evidence="2" key="1">
    <citation type="journal article" date="2019" name="Int. J. Syst. Evol. Microbiol.">
        <title>The Global Catalogue of Microorganisms (GCM) 10K type strain sequencing project: providing services to taxonomists for standard genome sequencing and annotation.</title>
        <authorList>
            <consortium name="The Broad Institute Genomics Platform"/>
            <consortium name="The Broad Institute Genome Sequencing Center for Infectious Disease"/>
            <person name="Wu L."/>
            <person name="Ma J."/>
        </authorList>
    </citation>
    <scope>NUCLEOTIDE SEQUENCE [LARGE SCALE GENOMIC DNA]</scope>
    <source>
        <strain evidence="2">DFY28</strain>
    </source>
</reference>
<sequence length="284" mass="29864">MALTTAVAGAASAAPLDILSERALMSAANARCGLFEPQVAATLEAGQAQARGDALRAGASAAQVAAAQADARRRAAALPCDAPQIRAAAARVRSAYEAYARIERMTYRGEVGDWRADRGLSARPRWRLAQTTAIGGRPAVFGLAGREGAEALLAVAEFPNGRRPYAARLVMRDVRRTSGPVLDRRGTRAGATVPLSRRMPSGHALKSFPAEAREAAPEALAPAGMKRGWAFRFPAEAAGALAGLDPREAVAVEFLFSGSPETLRAYIEVGDFAAGRQFLTLAQR</sequence>
<protein>
    <submittedName>
        <fullName evidence="1">Uncharacterized protein</fullName>
    </submittedName>
</protein>
<gene>
    <name evidence="1" type="ORF">ACFSC0_12905</name>
</gene>
<dbReference type="Proteomes" id="UP001597237">
    <property type="component" value="Unassembled WGS sequence"/>
</dbReference>
<proteinExistence type="predicted"/>
<evidence type="ECO:0000313" key="1">
    <source>
        <dbReference type="EMBL" id="MFD1784298.1"/>
    </source>
</evidence>
<accession>A0ABW4N3G5</accession>
<dbReference type="RefSeq" id="WP_377283750.1">
    <property type="nucleotide sequence ID" value="NZ_JBHRSI010000009.1"/>
</dbReference>
<dbReference type="EMBL" id="JBHUEY010000001">
    <property type="protein sequence ID" value="MFD1784298.1"/>
    <property type="molecule type" value="Genomic_DNA"/>
</dbReference>
<organism evidence="1 2">
    <name type="scientific">Phenylobacterium terrae</name>
    <dbReference type="NCBI Taxonomy" id="2665495"/>
    <lineage>
        <taxon>Bacteria</taxon>
        <taxon>Pseudomonadati</taxon>
        <taxon>Pseudomonadota</taxon>
        <taxon>Alphaproteobacteria</taxon>
        <taxon>Caulobacterales</taxon>
        <taxon>Caulobacteraceae</taxon>
        <taxon>Phenylobacterium</taxon>
    </lineage>
</organism>
<name>A0ABW4N3G5_9CAUL</name>
<evidence type="ECO:0000313" key="2">
    <source>
        <dbReference type="Proteomes" id="UP001597237"/>
    </source>
</evidence>
<keyword evidence="2" id="KW-1185">Reference proteome</keyword>